<dbReference type="Gene3D" id="3.40.50.720">
    <property type="entry name" value="NAD(P)-binding Rossmann-like Domain"/>
    <property type="match status" value="1"/>
</dbReference>
<protein>
    <submittedName>
        <fullName evidence="5">NAD(P)-dependent dehydrogenase (Short-subunit alcohol dehydrogenase family)</fullName>
    </submittedName>
</protein>
<dbReference type="PROSITE" id="PS00061">
    <property type="entry name" value="ADH_SHORT"/>
    <property type="match status" value="1"/>
</dbReference>
<dbReference type="InterPro" id="IPR036291">
    <property type="entry name" value="NAD(P)-bd_dom_sf"/>
</dbReference>
<name>A0ABU0R778_9MICO</name>
<dbReference type="EMBL" id="JAUSYY010000001">
    <property type="protein sequence ID" value="MDQ0893622.1"/>
    <property type="molecule type" value="Genomic_DNA"/>
</dbReference>
<dbReference type="PANTHER" id="PTHR44196">
    <property type="entry name" value="DEHYDROGENASE/REDUCTASE SDR FAMILY MEMBER 7B"/>
    <property type="match status" value="1"/>
</dbReference>
<organism evidence="5 6">
    <name type="scientific">Agromyces ramosus</name>
    <dbReference type="NCBI Taxonomy" id="33879"/>
    <lineage>
        <taxon>Bacteria</taxon>
        <taxon>Bacillati</taxon>
        <taxon>Actinomycetota</taxon>
        <taxon>Actinomycetes</taxon>
        <taxon>Micrococcales</taxon>
        <taxon>Microbacteriaceae</taxon>
        <taxon>Agromyces</taxon>
    </lineage>
</organism>
<dbReference type="PRINTS" id="PR00081">
    <property type="entry name" value="GDHRDH"/>
</dbReference>
<keyword evidence="6" id="KW-1185">Reference proteome</keyword>
<evidence type="ECO:0000259" key="4">
    <source>
        <dbReference type="SMART" id="SM00822"/>
    </source>
</evidence>
<evidence type="ECO:0000313" key="5">
    <source>
        <dbReference type="EMBL" id="MDQ0893622.1"/>
    </source>
</evidence>
<evidence type="ECO:0000256" key="2">
    <source>
        <dbReference type="ARBA" id="ARBA00023002"/>
    </source>
</evidence>
<gene>
    <name evidence="5" type="ORF">QFZ26_001177</name>
</gene>
<dbReference type="NCBIfam" id="NF005495">
    <property type="entry name" value="PRK07109.1"/>
    <property type="match status" value="1"/>
</dbReference>
<dbReference type="InterPro" id="IPR057326">
    <property type="entry name" value="KR_dom"/>
</dbReference>
<dbReference type="Pfam" id="PF00106">
    <property type="entry name" value="adh_short"/>
    <property type="match status" value="1"/>
</dbReference>
<dbReference type="SMART" id="SM00822">
    <property type="entry name" value="PKS_KR"/>
    <property type="match status" value="1"/>
</dbReference>
<comment type="similarity">
    <text evidence="1 3">Belongs to the short-chain dehydrogenases/reductases (SDR) family.</text>
</comment>
<dbReference type="RefSeq" id="WP_307040200.1">
    <property type="nucleotide sequence ID" value="NZ_JAUSYY010000001.1"/>
</dbReference>
<feature type="domain" description="Ketoreductase" evidence="4">
    <location>
        <begin position="17"/>
        <end position="198"/>
    </location>
</feature>
<dbReference type="SUPFAM" id="SSF51735">
    <property type="entry name" value="NAD(P)-binding Rossmann-fold domains"/>
    <property type="match status" value="1"/>
</dbReference>
<reference evidence="5 6" key="1">
    <citation type="submission" date="2023-07" db="EMBL/GenBank/DDBJ databases">
        <title>Comparative genomics of wheat-associated soil bacteria to identify genetic determinants of phenazine resistance.</title>
        <authorList>
            <person name="Mouncey N."/>
        </authorList>
    </citation>
    <scope>NUCLEOTIDE SEQUENCE [LARGE SCALE GENOMIC DNA]</scope>
    <source>
        <strain evidence="5 6">V3I3</strain>
    </source>
</reference>
<accession>A0ABU0R778</accession>
<proteinExistence type="inferred from homology"/>
<dbReference type="PANTHER" id="PTHR44196:SF1">
    <property type="entry name" value="DEHYDROGENASE_REDUCTASE SDR FAMILY MEMBER 7B"/>
    <property type="match status" value="1"/>
</dbReference>
<evidence type="ECO:0000256" key="1">
    <source>
        <dbReference type="ARBA" id="ARBA00006484"/>
    </source>
</evidence>
<evidence type="ECO:0000256" key="3">
    <source>
        <dbReference type="RuleBase" id="RU000363"/>
    </source>
</evidence>
<keyword evidence="2" id="KW-0560">Oxidoreductase</keyword>
<sequence>MMTQQAPDLRPKDLARHVVVITGASSGIGRATALEFGRRRASVVAAARNQAALQSVADEIDRLGGNAIPVVTDVSDFEQVADLASRAAERFGHINTWVNNAAVSTYGTVEQMDAAELHRVVEVNLMGEIYGMKAALPYLRESGGSIINVSSALGERAISLQAAYCAAKHGVVGFGEALRLELKAAGSPVQVVDVLPSSMNTPLFNHARSKLGVKPKPVGRIYEPQVAAEAIVAAAQRPVRQVYVGFAGRLLAVLQRISPRLTDWYMAGPGDAVAGQRTDRPDDGVDNLFTASTGPGRTTGDFGERSKSTSIYTRALAPHPAIVRTAMLTVAAMGVMALRRGRGRT</sequence>
<dbReference type="InterPro" id="IPR020904">
    <property type="entry name" value="Sc_DH/Rdtase_CS"/>
</dbReference>
<dbReference type="PRINTS" id="PR00080">
    <property type="entry name" value="SDRFAMILY"/>
</dbReference>
<dbReference type="Proteomes" id="UP001239083">
    <property type="component" value="Unassembled WGS sequence"/>
</dbReference>
<comment type="caution">
    <text evidence="5">The sequence shown here is derived from an EMBL/GenBank/DDBJ whole genome shotgun (WGS) entry which is preliminary data.</text>
</comment>
<dbReference type="InterPro" id="IPR002347">
    <property type="entry name" value="SDR_fam"/>
</dbReference>
<evidence type="ECO:0000313" key="6">
    <source>
        <dbReference type="Proteomes" id="UP001239083"/>
    </source>
</evidence>